<dbReference type="GO" id="GO:0006749">
    <property type="term" value="P:glutathione metabolic process"/>
    <property type="evidence" value="ECO:0007669"/>
    <property type="project" value="InterPro"/>
</dbReference>
<dbReference type="SFLD" id="SFLDG01152">
    <property type="entry name" value="Main.3:_Omega-_and_Tau-like"/>
    <property type="match status" value="1"/>
</dbReference>
<keyword evidence="1" id="KW-0216">Detoxification</keyword>
<dbReference type="SUPFAM" id="SSF47616">
    <property type="entry name" value="GST C-terminal domain-like"/>
    <property type="match status" value="1"/>
</dbReference>
<dbReference type="AlphaFoldDB" id="A0A7J7GYE9"/>
<evidence type="ECO:0000313" key="8">
    <source>
        <dbReference type="EMBL" id="KAF5945295.1"/>
    </source>
</evidence>
<dbReference type="Pfam" id="PF02798">
    <property type="entry name" value="GST_N"/>
    <property type="match status" value="1"/>
</dbReference>
<dbReference type="EMBL" id="JACBKZ010000007">
    <property type="protein sequence ID" value="KAF5945295.1"/>
    <property type="molecule type" value="Genomic_DNA"/>
</dbReference>
<organism evidence="8 9">
    <name type="scientific">Camellia sinensis</name>
    <name type="common">Tea plant</name>
    <name type="synonym">Thea sinensis</name>
    <dbReference type="NCBI Taxonomy" id="4442"/>
    <lineage>
        <taxon>Eukaryota</taxon>
        <taxon>Viridiplantae</taxon>
        <taxon>Streptophyta</taxon>
        <taxon>Embryophyta</taxon>
        <taxon>Tracheophyta</taxon>
        <taxon>Spermatophyta</taxon>
        <taxon>Magnoliopsida</taxon>
        <taxon>eudicotyledons</taxon>
        <taxon>Gunneridae</taxon>
        <taxon>Pentapetalae</taxon>
        <taxon>asterids</taxon>
        <taxon>Ericales</taxon>
        <taxon>Theaceae</taxon>
        <taxon>Camellia</taxon>
    </lineage>
</organism>
<dbReference type="PROSITE" id="PS50405">
    <property type="entry name" value="GST_CTER"/>
    <property type="match status" value="1"/>
</dbReference>
<reference evidence="9" key="1">
    <citation type="journal article" date="2020" name="Nat. Commun.">
        <title>Genome assembly of wild tea tree DASZ reveals pedigree and selection history of tea varieties.</title>
        <authorList>
            <person name="Zhang W."/>
            <person name="Zhang Y."/>
            <person name="Qiu H."/>
            <person name="Guo Y."/>
            <person name="Wan H."/>
            <person name="Zhang X."/>
            <person name="Scossa F."/>
            <person name="Alseekh S."/>
            <person name="Zhang Q."/>
            <person name="Wang P."/>
            <person name="Xu L."/>
            <person name="Schmidt M.H."/>
            <person name="Jia X."/>
            <person name="Li D."/>
            <person name="Zhu A."/>
            <person name="Guo F."/>
            <person name="Chen W."/>
            <person name="Ni D."/>
            <person name="Usadel B."/>
            <person name="Fernie A.R."/>
            <person name="Wen W."/>
        </authorList>
    </citation>
    <scope>NUCLEOTIDE SEQUENCE [LARGE SCALE GENOMIC DNA]</scope>
    <source>
        <strain evidence="9">cv. G240</strain>
    </source>
</reference>
<dbReference type="InterPro" id="IPR045074">
    <property type="entry name" value="GST_C_Tau"/>
</dbReference>
<reference evidence="8 9" key="2">
    <citation type="submission" date="2020-07" db="EMBL/GenBank/DDBJ databases">
        <title>Genome assembly of wild tea tree DASZ reveals pedigree and selection history of tea varieties.</title>
        <authorList>
            <person name="Zhang W."/>
        </authorList>
    </citation>
    <scope>NUCLEOTIDE SEQUENCE [LARGE SCALE GENOMIC DNA]</scope>
    <source>
        <strain evidence="9">cv. G240</strain>
        <tissue evidence="8">Leaf</tissue>
    </source>
</reference>
<dbReference type="PANTHER" id="PTHR11260">
    <property type="entry name" value="GLUTATHIONE S-TRANSFERASE, GST, SUPERFAMILY, GST DOMAIN CONTAINING"/>
    <property type="match status" value="1"/>
</dbReference>
<dbReference type="Pfam" id="PF13410">
    <property type="entry name" value="GST_C_2"/>
    <property type="match status" value="1"/>
</dbReference>
<dbReference type="InterPro" id="IPR010987">
    <property type="entry name" value="Glutathione-S-Trfase_C-like"/>
</dbReference>
<protein>
    <recommendedName>
        <fullName evidence="5">Glutathione S-transferase</fullName>
        <ecNumber evidence="5">2.5.1.18</ecNumber>
    </recommendedName>
</protein>
<gene>
    <name evidence="8" type="ORF">HYC85_015523</name>
</gene>
<dbReference type="Gene3D" id="1.20.1050.10">
    <property type="match status" value="1"/>
</dbReference>
<proteinExistence type="inferred from homology"/>
<accession>A0A7J7GYE9</accession>
<dbReference type="GO" id="GO:0004364">
    <property type="term" value="F:glutathione transferase activity"/>
    <property type="evidence" value="ECO:0007669"/>
    <property type="project" value="UniProtKB-UniRule"/>
</dbReference>
<sequence>MATSDIKLLGASPSPYVNRVQIALNLKSIKYEFLEEKLGTKSELLLKSNPIHKKMPVLIHSGKSICESLIIIQYIDEVWTSGPPILPSDPYDGALARFWAAYLDDKWFPMLWELRTAEGEEAKVVALGWLREGLMLLEDAFAKCSKGKDYFGGDSIGYLDIAFGSFLGWLKVVEKMEELEFLDGTKTPGLVGWAERFCSHEAVKGAFPETEKLLEIAKMLQAKAKAKAQAQAQ</sequence>
<comment type="similarity">
    <text evidence="3">Belongs to the GST superfamily. Tau family.</text>
</comment>
<comment type="catalytic activity">
    <reaction evidence="4 5">
        <text>RX + glutathione = an S-substituted glutathione + a halide anion + H(+)</text>
        <dbReference type="Rhea" id="RHEA:16437"/>
        <dbReference type="ChEBI" id="CHEBI:15378"/>
        <dbReference type="ChEBI" id="CHEBI:16042"/>
        <dbReference type="ChEBI" id="CHEBI:17792"/>
        <dbReference type="ChEBI" id="CHEBI:57925"/>
        <dbReference type="ChEBI" id="CHEBI:90779"/>
        <dbReference type="EC" id="2.5.1.18"/>
    </reaction>
</comment>
<dbReference type="FunFam" id="3.40.30.10:FF:000044">
    <property type="entry name" value="Glutathione S-transferase GSTU6"/>
    <property type="match status" value="1"/>
</dbReference>
<feature type="domain" description="GST C-terminal" evidence="7">
    <location>
        <begin position="89"/>
        <end position="220"/>
    </location>
</feature>
<comment type="subcellular location">
    <subcellularLocation>
        <location evidence="5">Cytoplasm</location>
        <location evidence="5">Cytosol</location>
    </subcellularLocation>
</comment>
<evidence type="ECO:0000259" key="6">
    <source>
        <dbReference type="PROSITE" id="PS50404"/>
    </source>
</evidence>
<dbReference type="InterPro" id="IPR045073">
    <property type="entry name" value="Omega/Tau-like"/>
</dbReference>
<dbReference type="PANTHER" id="PTHR11260:SF615">
    <property type="entry name" value="GLUTATHIONE S-TRANSFERASE U17"/>
    <property type="match status" value="1"/>
</dbReference>
<dbReference type="Gene3D" id="3.40.30.10">
    <property type="entry name" value="Glutaredoxin"/>
    <property type="match status" value="1"/>
</dbReference>
<dbReference type="InterPro" id="IPR036282">
    <property type="entry name" value="Glutathione-S-Trfase_C_sf"/>
</dbReference>
<evidence type="ECO:0000256" key="2">
    <source>
        <dbReference type="ARBA" id="ARBA00022679"/>
    </source>
</evidence>
<evidence type="ECO:0000256" key="5">
    <source>
        <dbReference type="RuleBase" id="RU369102"/>
    </source>
</evidence>
<dbReference type="PROSITE" id="PS50404">
    <property type="entry name" value="GST_NTER"/>
    <property type="match status" value="1"/>
</dbReference>
<name>A0A7J7GYE9_CAMSI</name>
<keyword evidence="5" id="KW-0963">Cytoplasm</keyword>
<comment type="caution">
    <text evidence="8">The sequence shown here is derived from an EMBL/GenBank/DDBJ whole genome shotgun (WGS) entry which is preliminary data.</text>
</comment>
<evidence type="ECO:0000256" key="1">
    <source>
        <dbReference type="ARBA" id="ARBA00022575"/>
    </source>
</evidence>
<evidence type="ECO:0000259" key="7">
    <source>
        <dbReference type="PROSITE" id="PS50405"/>
    </source>
</evidence>
<dbReference type="InterPro" id="IPR036249">
    <property type="entry name" value="Thioredoxin-like_sf"/>
</dbReference>
<evidence type="ECO:0000313" key="9">
    <source>
        <dbReference type="Proteomes" id="UP000593564"/>
    </source>
</evidence>
<comment type="function">
    <text evidence="5">Is involved in the conjugation of reduced glutathione to a wide number of exogenous and endogenous hydrophobic electrophiles.</text>
</comment>
<feature type="domain" description="GST N-terminal" evidence="6">
    <location>
        <begin position="4"/>
        <end position="83"/>
    </location>
</feature>
<dbReference type="CDD" id="cd03058">
    <property type="entry name" value="GST_N_Tau"/>
    <property type="match status" value="1"/>
</dbReference>
<dbReference type="SFLD" id="SFLDG00358">
    <property type="entry name" value="Main_(cytGST)"/>
    <property type="match status" value="1"/>
</dbReference>
<keyword evidence="2 5" id="KW-0808">Transferase</keyword>
<evidence type="ECO:0000256" key="4">
    <source>
        <dbReference type="ARBA" id="ARBA00047960"/>
    </source>
</evidence>
<dbReference type="GO" id="GO:0005829">
    <property type="term" value="C:cytosol"/>
    <property type="evidence" value="ECO:0007669"/>
    <property type="project" value="UniProtKB-SubCell"/>
</dbReference>
<dbReference type="SFLD" id="SFLDS00019">
    <property type="entry name" value="Glutathione_Transferase_(cytos"/>
    <property type="match status" value="1"/>
</dbReference>
<dbReference type="CDD" id="cd03185">
    <property type="entry name" value="GST_C_Tau"/>
    <property type="match status" value="1"/>
</dbReference>
<dbReference type="InterPro" id="IPR004045">
    <property type="entry name" value="Glutathione_S-Trfase_N"/>
</dbReference>
<dbReference type="SUPFAM" id="SSF52833">
    <property type="entry name" value="Thioredoxin-like"/>
    <property type="match status" value="1"/>
</dbReference>
<dbReference type="GO" id="GO:0009407">
    <property type="term" value="P:toxin catabolic process"/>
    <property type="evidence" value="ECO:0007669"/>
    <property type="project" value="UniProtKB-ARBA"/>
</dbReference>
<keyword evidence="9" id="KW-1185">Reference proteome</keyword>
<dbReference type="InterPro" id="IPR040079">
    <property type="entry name" value="Glutathione_S-Trfase"/>
</dbReference>
<dbReference type="Proteomes" id="UP000593564">
    <property type="component" value="Unassembled WGS sequence"/>
</dbReference>
<dbReference type="EC" id="2.5.1.18" evidence="5"/>
<dbReference type="FunFam" id="1.20.1050.10:FF:000016">
    <property type="entry name" value="Glutathione S-transferase U9"/>
    <property type="match status" value="1"/>
</dbReference>
<evidence type="ECO:0000256" key="3">
    <source>
        <dbReference type="ARBA" id="ARBA00025743"/>
    </source>
</evidence>